<dbReference type="AlphaFoldDB" id="A0A8J3ACY3"/>
<dbReference type="RefSeq" id="WP_205745181.1">
    <property type="nucleotide sequence ID" value="NZ_BMHA01000003.1"/>
</dbReference>
<dbReference type="Proteomes" id="UP000650511">
    <property type="component" value="Unassembled WGS sequence"/>
</dbReference>
<name>A0A8J3ACY3_9ACTN</name>
<dbReference type="InterPro" id="IPR001851">
    <property type="entry name" value="ABC_transp_permease"/>
</dbReference>
<feature type="transmembrane region" description="Helical" evidence="6">
    <location>
        <begin position="248"/>
        <end position="274"/>
    </location>
</feature>
<dbReference type="EMBL" id="BMHA01000003">
    <property type="protein sequence ID" value="GGI04763.1"/>
    <property type="molecule type" value="Genomic_DNA"/>
</dbReference>
<evidence type="ECO:0000256" key="5">
    <source>
        <dbReference type="ARBA" id="ARBA00023136"/>
    </source>
</evidence>
<dbReference type="Pfam" id="PF02653">
    <property type="entry name" value="BPD_transp_2"/>
    <property type="match status" value="1"/>
</dbReference>
<keyword evidence="3 6" id="KW-0812">Transmembrane</keyword>
<dbReference type="PANTHER" id="PTHR43370:SF1">
    <property type="entry name" value="GUANOSINE ABC TRANSPORTER PERMEASE PROTEIN NUPQ"/>
    <property type="match status" value="1"/>
</dbReference>
<feature type="transmembrane region" description="Helical" evidence="6">
    <location>
        <begin position="381"/>
        <end position="400"/>
    </location>
</feature>
<evidence type="ECO:0000256" key="2">
    <source>
        <dbReference type="ARBA" id="ARBA00022475"/>
    </source>
</evidence>
<comment type="subcellular location">
    <subcellularLocation>
        <location evidence="1">Cell membrane</location>
        <topology evidence="1">Multi-pass membrane protein</topology>
    </subcellularLocation>
</comment>
<dbReference type="PANTHER" id="PTHR43370">
    <property type="entry name" value="SUGAR ABC TRANSPORTER INTEGRAL MEMBRANE PROTEIN-RELATED"/>
    <property type="match status" value="1"/>
</dbReference>
<feature type="transmembrane region" description="Helical" evidence="6">
    <location>
        <begin position="171"/>
        <end position="191"/>
    </location>
</feature>
<reference evidence="7" key="1">
    <citation type="journal article" date="2014" name="Int. J. Syst. Evol. Microbiol.">
        <title>Complete genome sequence of Corynebacterium casei LMG S-19264T (=DSM 44701T), isolated from a smear-ripened cheese.</title>
        <authorList>
            <consortium name="US DOE Joint Genome Institute (JGI-PGF)"/>
            <person name="Walter F."/>
            <person name="Albersmeier A."/>
            <person name="Kalinowski J."/>
            <person name="Ruckert C."/>
        </authorList>
    </citation>
    <scope>NUCLEOTIDE SEQUENCE</scope>
    <source>
        <strain evidence="7">CGMCC 1.14988</strain>
    </source>
</reference>
<feature type="transmembrane region" description="Helical" evidence="6">
    <location>
        <begin position="144"/>
        <end position="165"/>
    </location>
</feature>
<gene>
    <name evidence="7" type="ORF">GCM10011354_10720</name>
</gene>
<evidence type="ECO:0008006" key="9">
    <source>
        <dbReference type="Google" id="ProtNLM"/>
    </source>
</evidence>
<evidence type="ECO:0000256" key="3">
    <source>
        <dbReference type="ARBA" id="ARBA00022692"/>
    </source>
</evidence>
<dbReference type="GO" id="GO:0022857">
    <property type="term" value="F:transmembrane transporter activity"/>
    <property type="evidence" value="ECO:0007669"/>
    <property type="project" value="InterPro"/>
</dbReference>
<feature type="transmembrane region" description="Helical" evidence="6">
    <location>
        <begin position="57"/>
        <end position="81"/>
    </location>
</feature>
<feature type="transmembrane region" description="Helical" evidence="6">
    <location>
        <begin position="203"/>
        <end position="228"/>
    </location>
</feature>
<keyword evidence="8" id="KW-1185">Reference proteome</keyword>
<keyword evidence="5 6" id="KW-0472">Membrane</keyword>
<protein>
    <recommendedName>
        <fullName evidence="9">ABC transporter permease</fullName>
    </recommendedName>
</protein>
<keyword evidence="2" id="KW-1003">Cell membrane</keyword>
<accession>A0A8J3ACY3</accession>
<dbReference type="GO" id="GO:0005886">
    <property type="term" value="C:plasma membrane"/>
    <property type="evidence" value="ECO:0007669"/>
    <property type="project" value="UniProtKB-SubCell"/>
</dbReference>
<feature type="transmembrane region" description="Helical" evidence="6">
    <location>
        <begin position="88"/>
        <end position="109"/>
    </location>
</feature>
<evidence type="ECO:0000256" key="6">
    <source>
        <dbReference type="SAM" id="Phobius"/>
    </source>
</evidence>
<sequence>MSAVAVRSEAVLRRRNQRFGVFSVLLAAVMLGVFAPGSTGQTARFIVDATRDGVPPLLVSVFPTVTVLGVVVLGIAAYQLARGFGERALLGLAAATGLFVFAFLTWAAADQSLSMIGLLRSTLFSATPIAFGALAGVLCERAGVINIAIEGQFLAAAFTGAVVGSVTTNSWFGLLGGIAAGVLVAAMLAGLSITFKADQIVTGVVLIVFATGLTSFLTTQVLAGSAGLNRPPRFGTWAVPVLSEIPVLGPLLFVATPLTFGMLIAVGWLQYALFRTRWGLRLRAVGEKPRAADTVGIPVLATRWKAVLLGGVVAGMGGAWFTLDSVGSFSREMTGGRGFIALAALLVGRYSPVGAFGAALLFGFATALASALQLLDTGVPSSLLLTIPYIVTIFVVAGLIGRLRAPAADGEPYEKE</sequence>
<evidence type="ECO:0000313" key="8">
    <source>
        <dbReference type="Proteomes" id="UP000650511"/>
    </source>
</evidence>
<feature type="transmembrane region" description="Helical" evidence="6">
    <location>
        <begin position="19"/>
        <end position="37"/>
    </location>
</feature>
<feature type="transmembrane region" description="Helical" evidence="6">
    <location>
        <begin position="306"/>
        <end position="323"/>
    </location>
</feature>
<keyword evidence="4 6" id="KW-1133">Transmembrane helix</keyword>
<evidence type="ECO:0000256" key="4">
    <source>
        <dbReference type="ARBA" id="ARBA00022989"/>
    </source>
</evidence>
<evidence type="ECO:0000313" key="7">
    <source>
        <dbReference type="EMBL" id="GGI04763.1"/>
    </source>
</evidence>
<proteinExistence type="predicted"/>
<organism evidence="7 8">
    <name type="scientific">Egicoccus halophilus</name>
    <dbReference type="NCBI Taxonomy" id="1670830"/>
    <lineage>
        <taxon>Bacteria</taxon>
        <taxon>Bacillati</taxon>
        <taxon>Actinomycetota</taxon>
        <taxon>Nitriliruptoria</taxon>
        <taxon>Egicoccales</taxon>
        <taxon>Egicoccaceae</taxon>
        <taxon>Egicoccus</taxon>
    </lineage>
</organism>
<evidence type="ECO:0000256" key="1">
    <source>
        <dbReference type="ARBA" id="ARBA00004651"/>
    </source>
</evidence>
<comment type="caution">
    <text evidence="7">The sequence shown here is derived from an EMBL/GenBank/DDBJ whole genome shotgun (WGS) entry which is preliminary data.</text>
</comment>
<feature type="transmembrane region" description="Helical" evidence="6">
    <location>
        <begin position="355"/>
        <end position="375"/>
    </location>
</feature>
<feature type="transmembrane region" description="Helical" evidence="6">
    <location>
        <begin position="115"/>
        <end position="137"/>
    </location>
</feature>
<reference evidence="7" key="2">
    <citation type="submission" date="2020-09" db="EMBL/GenBank/DDBJ databases">
        <authorList>
            <person name="Sun Q."/>
            <person name="Zhou Y."/>
        </authorList>
    </citation>
    <scope>NUCLEOTIDE SEQUENCE</scope>
    <source>
        <strain evidence="7">CGMCC 1.14988</strain>
    </source>
</reference>
<dbReference type="CDD" id="cd06580">
    <property type="entry name" value="TM_PBP1_transp_TpRbsC_like"/>
    <property type="match status" value="1"/>
</dbReference>